<proteinExistence type="predicted"/>
<organism evidence="2 3">
    <name type="scientific">Sphingobacterium alimentarium</name>
    <dbReference type="NCBI Taxonomy" id="797292"/>
    <lineage>
        <taxon>Bacteria</taxon>
        <taxon>Pseudomonadati</taxon>
        <taxon>Bacteroidota</taxon>
        <taxon>Sphingobacteriia</taxon>
        <taxon>Sphingobacteriales</taxon>
        <taxon>Sphingobacteriaceae</taxon>
        <taxon>Sphingobacterium</taxon>
    </lineage>
</organism>
<evidence type="ECO:0000313" key="2">
    <source>
        <dbReference type="EMBL" id="TCV09898.1"/>
    </source>
</evidence>
<dbReference type="RefSeq" id="WP_132778430.1">
    <property type="nucleotide sequence ID" value="NZ_SMBZ01000038.1"/>
</dbReference>
<protein>
    <recommendedName>
        <fullName evidence="1">Macroglobulin domain-containing protein</fullName>
    </recommendedName>
</protein>
<sequence>MKSKLITAIFLFSLFNVKGQDIQQFLTRVQDTHQQSPQEKIYVHTDKPVYAAGETIYFKAYTTLGIHNLFSSLSGVLYAELISPANEVVDRVTISTPMGVGLGNFELQDTITEGVYHLRAYTNWMKNAGSDYFFDKKINKAQSDL</sequence>
<gene>
    <name evidence="2" type="ORF">EDC17_103826</name>
</gene>
<reference evidence="2 3" key="1">
    <citation type="submission" date="2019-03" db="EMBL/GenBank/DDBJ databases">
        <title>Genomic Encyclopedia of Type Strains, Phase IV (KMG-IV): sequencing the most valuable type-strain genomes for metagenomic binning, comparative biology and taxonomic classification.</title>
        <authorList>
            <person name="Goeker M."/>
        </authorList>
    </citation>
    <scope>NUCLEOTIDE SEQUENCE [LARGE SCALE GENOMIC DNA]</scope>
    <source>
        <strain evidence="2 3">DSM 22362</strain>
    </source>
</reference>
<accession>A0A4R3VR04</accession>
<dbReference type="Gene3D" id="2.60.40.1930">
    <property type="match status" value="1"/>
</dbReference>
<evidence type="ECO:0000313" key="3">
    <source>
        <dbReference type="Proteomes" id="UP000295197"/>
    </source>
</evidence>
<feature type="domain" description="Macroglobulin" evidence="1">
    <location>
        <begin position="40"/>
        <end position="127"/>
    </location>
</feature>
<keyword evidence="3" id="KW-1185">Reference proteome</keyword>
<dbReference type="Pfam" id="PF01835">
    <property type="entry name" value="MG2"/>
    <property type="match status" value="1"/>
</dbReference>
<dbReference type="Proteomes" id="UP000295197">
    <property type="component" value="Unassembled WGS sequence"/>
</dbReference>
<dbReference type="EMBL" id="SMBZ01000038">
    <property type="protein sequence ID" value="TCV09898.1"/>
    <property type="molecule type" value="Genomic_DNA"/>
</dbReference>
<dbReference type="AlphaFoldDB" id="A0A4R3VR04"/>
<dbReference type="InterPro" id="IPR002890">
    <property type="entry name" value="MG2"/>
</dbReference>
<dbReference type="GO" id="GO:0004866">
    <property type="term" value="F:endopeptidase inhibitor activity"/>
    <property type="evidence" value="ECO:0007669"/>
    <property type="project" value="InterPro"/>
</dbReference>
<comment type="caution">
    <text evidence="2">The sequence shown here is derived from an EMBL/GenBank/DDBJ whole genome shotgun (WGS) entry which is preliminary data.</text>
</comment>
<dbReference type="OrthoDB" id="679547at2"/>
<evidence type="ECO:0000259" key="1">
    <source>
        <dbReference type="Pfam" id="PF01835"/>
    </source>
</evidence>
<name>A0A4R3VR04_9SPHI</name>